<keyword evidence="8" id="KW-1185">Reference proteome</keyword>
<dbReference type="PANTHER" id="PTHR31760">
    <property type="entry name" value="S-ADENOSYL-L-METHIONINE-DEPENDENT METHYLTRANSFERASES SUPERFAMILY PROTEIN"/>
    <property type="match status" value="1"/>
</dbReference>
<dbReference type="EC" id="2.1.1.170" evidence="6"/>
<keyword evidence="4 6" id="KW-0808">Transferase</keyword>
<dbReference type="PANTHER" id="PTHR31760:SF0">
    <property type="entry name" value="S-ADENOSYL-L-METHIONINE-DEPENDENT METHYLTRANSFERASES SUPERFAMILY PROTEIN"/>
    <property type="match status" value="1"/>
</dbReference>
<feature type="binding site" evidence="6">
    <location>
        <position position="72"/>
    </location>
    <ligand>
        <name>S-adenosyl-L-methionine</name>
        <dbReference type="ChEBI" id="CHEBI:59789"/>
    </ligand>
</feature>
<keyword evidence="5 6" id="KW-0949">S-adenosyl-L-methionine</keyword>
<organism evidence="7 8">
    <name type="scientific">Sphingomonas gellani</name>
    <dbReference type="NCBI Taxonomy" id="1166340"/>
    <lineage>
        <taxon>Bacteria</taxon>
        <taxon>Pseudomonadati</taxon>
        <taxon>Pseudomonadota</taxon>
        <taxon>Alphaproteobacteria</taxon>
        <taxon>Sphingomonadales</taxon>
        <taxon>Sphingomonadaceae</taxon>
        <taxon>Sphingomonas</taxon>
    </lineage>
</organism>
<comment type="similarity">
    <text evidence="6">Belongs to the methyltransferase superfamily. RNA methyltransferase RsmG family.</text>
</comment>
<evidence type="ECO:0000256" key="1">
    <source>
        <dbReference type="ARBA" id="ARBA00022490"/>
    </source>
</evidence>
<accession>A0A1H8HE13</accession>
<dbReference type="OrthoDB" id="9808773at2"/>
<dbReference type="PIRSF" id="PIRSF003078">
    <property type="entry name" value="GidB"/>
    <property type="match status" value="1"/>
</dbReference>
<reference evidence="8" key="1">
    <citation type="submission" date="2016-10" db="EMBL/GenBank/DDBJ databases">
        <authorList>
            <person name="Varghese N."/>
            <person name="Submissions S."/>
        </authorList>
    </citation>
    <scope>NUCLEOTIDE SEQUENCE [LARGE SCALE GENOMIC DNA]</scope>
    <source>
        <strain evidence="8">S6-262</strain>
    </source>
</reference>
<dbReference type="STRING" id="1166340.SAMN05192583_3021"/>
<dbReference type="AlphaFoldDB" id="A0A1H8HE13"/>
<comment type="caution">
    <text evidence="6">Lacks conserved residue(s) required for the propagation of feature annotation.</text>
</comment>
<feature type="binding site" evidence="6">
    <location>
        <position position="137"/>
    </location>
    <ligand>
        <name>S-adenosyl-L-methionine</name>
        <dbReference type="ChEBI" id="CHEBI:59789"/>
    </ligand>
</feature>
<evidence type="ECO:0000256" key="2">
    <source>
        <dbReference type="ARBA" id="ARBA00022552"/>
    </source>
</evidence>
<comment type="subcellular location">
    <subcellularLocation>
        <location evidence="6">Cytoplasm</location>
    </subcellularLocation>
</comment>
<comment type="catalytic activity">
    <reaction evidence="6">
        <text>guanosine(527) in 16S rRNA + S-adenosyl-L-methionine = N(7)-methylguanosine(527) in 16S rRNA + S-adenosyl-L-homocysteine</text>
        <dbReference type="Rhea" id="RHEA:42732"/>
        <dbReference type="Rhea" id="RHEA-COMP:10209"/>
        <dbReference type="Rhea" id="RHEA-COMP:10210"/>
        <dbReference type="ChEBI" id="CHEBI:57856"/>
        <dbReference type="ChEBI" id="CHEBI:59789"/>
        <dbReference type="ChEBI" id="CHEBI:74269"/>
        <dbReference type="ChEBI" id="CHEBI:74480"/>
        <dbReference type="EC" id="2.1.1.170"/>
    </reaction>
</comment>
<dbReference type="InterPro" id="IPR029063">
    <property type="entry name" value="SAM-dependent_MTases_sf"/>
</dbReference>
<comment type="function">
    <text evidence="6">Specifically methylates the N7 position of guanine in position 527 of 16S rRNA.</text>
</comment>
<evidence type="ECO:0000313" key="7">
    <source>
        <dbReference type="EMBL" id="SEN54433.1"/>
    </source>
</evidence>
<dbReference type="GO" id="GO:0005829">
    <property type="term" value="C:cytosol"/>
    <property type="evidence" value="ECO:0007669"/>
    <property type="project" value="TreeGrafter"/>
</dbReference>
<dbReference type="Pfam" id="PF02527">
    <property type="entry name" value="GidB"/>
    <property type="match status" value="1"/>
</dbReference>
<evidence type="ECO:0000256" key="5">
    <source>
        <dbReference type="ARBA" id="ARBA00022691"/>
    </source>
</evidence>
<dbReference type="RefSeq" id="WP_093666529.1">
    <property type="nucleotide sequence ID" value="NZ_FOCF01000008.1"/>
</dbReference>
<name>A0A1H8HE13_9SPHN</name>
<feature type="binding site" evidence="6">
    <location>
        <begin position="124"/>
        <end position="125"/>
    </location>
    <ligand>
        <name>S-adenosyl-L-methionine</name>
        <dbReference type="ChEBI" id="CHEBI:59789"/>
    </ligand>
</feature>
<dbReference type="EMBL" id="FOCF01000008">
    <property type="protein sequence ID" value="SEN54433.1"/>
    <property type="molecule type" value="Genomic_DNA"/>
</dbReference>
<evidence type="ECO:0000256" key="3">
    <source>
        <dbReference type="ARBA" id="ARBA00022603"/>
    </source>
</evidence>
<dbReference type="SUPFAM" id="SSF53335">
    <property type="entry name" value="S-adenosyl-L-methionine-dependent methyltransferases"/>
    <property type="match status" value="1"/>
</dbReference>
<dbReference type="InterPro" id="IPR003682">
    <property type="entry name" value="rRNA_ssu_MeTfrase_G"/>
</dbReference>
<dbReference type="HAMAP" id="MF_00074">
    <property type="entry name" value="16SrRNA_methyltr_G"/>
    <property type="match status" value="1"/>
</dbReference>
<protein>
    <recommendedName>
        <fullName evidence="6">Ribosomal RNA small subunit methyltransferase G</fullName>
        <ecNumber evidence="6">2.1.1.170</ecNumber>
    </recommendedName>
    <alternativeName>
        <fullName evidence="6">16S rRNA 7-methylguanosine methyltransferase</fullName>
        <shortName evidence="6">16S rRNA m7G methyltransferase</shortName>
    </alternativeName>
</protein>
<sequence length="204" mass="22972">MTEDQAQSWIEERFGQGVLTQCQRLVRLILEESERQNLISPASREQIWARHVVDSLQLALFSEQSGAWLDVGTGGGFPGMVVALCRSGDRTVLVEPRRKRADFLSDMAGKLGISERVVVHQSRVQVVRTQARFISARAVSDIEALFAMAQHCTIAETRWLLPRGTLTSLEIDDLAARWSFMFHVEQSVSDSRSSIAIFDQVKRK</sequence>
<keyword evidence="2 6" id="KW-0698">rRNA processing</keyword>
<feature type="binding site" evidence="6">
    <location>
        <position position="77"/>
    </location>
    <ligand>
        <name>S-adenosyl-L-methionine</name>
        <dbReference type="ChEBI" id="CHEBI:59789"/>
    </ligand>
</feature>
<dbReference type="GO" id="GO:0070043">
    <property type="term" value="F:rRNA (guanine-N7-)-methyltransferase activity"/>
    <property type="evidence" value="ECO:0007669"/>
    <property type="project" value="UniProtKB-UniRule"/>
</dbReference>
<keyword evidence="3 6" id="KW-0489">Methyltransferase</keyword>
<proteinExistence type="inferred from homology"/>
<keyword evidence="1 6" id="KW-0963">Cytoplasm</keyword>
<evidence type="ECO:0000256" key="6">
    <source>
        <dbReference type="HAMAP-Rule" id="MF_00074"/>
    </source>
</evidence>
<dbReference type="Proteomes" id="UP000199206">
    <property type="component" value="Unassembled WGS sequence"/>
</dbReference>
<evidence type="ECO:0000313" key="8">
    <source>
        <dbReference type="Proteomes" id="UP000199206"/>
    </source>
</evidence>
<evidence type="ECO:0000256" key="4">
    <source>
        <dbReference type="ARBA" id="ARBA00022679"/>
    </source>
</evidence>
<dbReference type="Gene3D" id="3.40.50.150">
    <property type="entry name" value="Vaccinia Virus protein VP39"/>
    <property type="match status" value="1"/>
</dbReference>
<gene>
    <name evidence="6" type="primary">rsmG</name>
    <name evidence="7" type="ORF">SAMN05192583_3021</name>
</gene>